<proteinExistence type="predicted"/>
<organism evidence="2 3">
    <name type="scientific">Rosa chinensis</name>
    <name type="common">China rose</name>
    <dbReference type="NCBI Taxonomy" id="74649"/>
    <lineage>
        <taxon>Eukaryota</taxon>
        <taxon>Viridiplantae</taxon>
        <taxon>Streptophyta</taxon>
        <taxon>Embryophyta</taxon>
        <taxon>Tracheophyta</taxon>
        <taxon>Spermatophyta</taxon>
        <taxon>Magnoliopsida</taxon>
        <taxon>eudicotyledons</taxon>
        <taxon>Gunneridae</taxon>
        <taxon>Pentapetalae</taxon>
        <taxon>rosids</taxon>
        <taxon>fabids</taxon>
        <taxon>Rosales</taxon>
        <taxon>Rosaceae</taxon>
        <taxon>Rosoideae</taxon>
        <taxon>Rosoideae incertae sedis</taxon>
        <taxon>Rosa</taxon>
    </lineage>
</organism>
<comment type="caution">
    <text evidence="2">The sequence shown here is derived from an EMBL/GenBank/DDBJ whole genome shotgun (WGS) entry which is preliminary data.</text>
</comment>
<reference evidence="2 3" key="1">
    <citation type="journal article" date="2018" name="Nat. Genet.">
        <title>The Rosa genome provides new insights in the design of modern roses.</title>
        <authorList>
            <person name="Bendahmane M."/>
        </authorList>
    </citation>
    <scope>NUCLEOTIDE SEQUENCE [LARGE SCALE GENOMIC DNA]</scope>
    <source>
        <strain evidence="3">cv. Old Blush</strain>
    </source>
</reference>
<dbReference type="EMBL" id="PDCK01000041">
    <property type="protein sequence ID" value="PRQ45074.1"/>
    <property type="molecule type" value="Genomic_DNA"/>
</dbReference>
<name>A0A2P6RF92_ROSCH</name>
<evidence type="ECO:0000313" key="2">
    <source>
        <dbReference type="EMBL" id="PRQ45074.1"/>
    </source>
</evidence>
<evidence type="ECO:0000313" key="3">
    <source>
        <dbReference type="Proteomes" id="UP000238479"/>
    </source>
</evidence>
<sequence>MNLYFLFFVVVSFAVGPCDLRWASHCEEVQMGPNFCSERAQVNKR</sequence>
<accession>A0A2P6RF92</accession>
<dbReference type="Proteomes" id="UP000238479">
    <property type="component" value="Chromosome 3"/>
</dbReference>
<evidence type="ECO:0000256" key="1">
    <source>
        <dbReference type="SAM" id="SignalP"/>
    </source>
</evidence>
<keyword evidence="1" id="KW-0732">Signal</keyword>
<dbReference type="AlphaFoldDB" id="A0A2P6RF92"/>
<feature type="chain" id="PRO_5015135621" evidence="1">
    <location>
        <begin position="21"/>
        <end position="45"/>
    </location>
</feature>
<protein>
    <submittedName>
        <fullName evidence="2">Uncharacterized protein</fullName>
    </submittedName>
</protein>
<feature type="signal peptide" evidence="1">
    <location>
        <begin position="1"/>
        <end position="20"/>
    </location>
</feature>
<gene>
    <name evidence="2" type="ORF">RchiOBHm_Chr3g0486221</name>
</gene>
<dbReference type="Gramene" id="PRQ45074">
    <property type="protein sequence ID" value="PRQ45074"/>
    <property type="gene ID" value="RchiOBHm_Chr3g0486221"/>
</dbReference>
<keyword evidence="3" id="KW-1185">Reference proteome</keyword>